<dbReference type="PROSITE" id="PS50026">
    <property type="entry name" value="EGF_3"/>
    <property type="match status" value="1"/>
</dbReference>
<feature type="disulfide bond" evidence="6">
    <location>
        <begin position="170"/>
        <end position="179"/>
    </location>
</feature>
<evidence type="ECO:0000256" key="5">
    <source>
        <dbReference type="ARBA" id="ARBA00023180"/>
    </source>
</evidence>
<keyword evidence="7" id="KW-0472">Membrane</keyword>
<keyword evidence="2" id="KW-0732">Signal</keyword>
<feature type="domain" description="EGF-like" evidence="8">
    <location>
        <begin position="144"/>
        <end position="180"/>
    </location>
</feature>
<keyword evidence="7" id="KW-1133">Transmembrane helix</keyword>
<sequence>MIFTRGISPKIIVNGMQLRADNADSKQVIKNRFEGFNVAFTLVIFYFAVVMTADGEGYSRRKENIDLNPRTPTRLVPIPYFYPYRVPGIRTRPESPTIILLQNETAQPNFLFLIAMIALLPMIMAPIMQTIMAPSTTTAPVTMVTNPCTPNPCLNGGVCQSIGTTFMCNCRSGFTGITCDMPLECNLELVTFIKYSTFGITYFTLMDQ</sequence>
<accession>A0A6J8C050</accession>
<keyword evidence="7" id="KW-0812">Transmembrane</keyword>
<evidence type="ECO:0000256" key="4">
    <source>
        <dbReference type="ARBA" id="ARBA00023157"/>
    </source>
</evidence>
<dbReference type="AlphaFoldDB" id="A0A6J8C050"/>
<keyword evidence="4 6" id="KW-1015">Disulfide bond</keyword>
<keyword evidence="1 6" id="KW-0245">EGF-like domain</keyword>
<reference evidence="9 10" key="1">
    <citation type="submission" date="2020-06" db="EMBL/GenBank/DDBJ databases">
        <authorList>
            <person name="Li R."/>
            <person name="Bekaert M."/>
        </authorList>
    </citation>
    <scope>NUCLEOTIDE SEQUENCE [LARGE SCALE GENOMIC DNA]</scope>
    <source>
        <strain evidence="10">wild</strain>
    </source>
</reference>
<dbReference type="Pfam" id="PF00008">
    <property type="entry name" value="EGF"/>
    <property type="match status" value="1"/>
</dbReference>
<dbReference type="InterPro" id="IPR000742">
    <property type="entry name" value="EGF"/>
</dbReference>
<dbReference type="SUPFAM" id="SSF57196">
    <property type="entry name" value="EGF/Laminin"/>
    <property type="match status" value="1"/>
</dbReference>
<keyword evidence="3" id="KW-0677">Repeat</keyword>
<evidence type="ECO:0000313" key="9">
    <source>
        <dbReference type="EMBL" id="CAC5388510.1"/>
    </source>
</evidence>
<dbReference type="PROSITE" id="PS01186">
    <property type="entry name" value="EGF_2"/>
    <property type="match status" value="1"/>
</dbReference>
<comment type="caution">
    <text evidence="6">Lacks conserved residue(s) required for the propagation of feature annotation.</text>
</comment>
<keyword evidence="10" id="KW-1185">Reference proteome</keyword>
<organism evidence="9 10">
    <name type="scientific">Mytilus coruscus</name>
    <name type="common">Sea mussel</name>
    <dbReference type="NCBI Taxonomy" id="42192"/>
    <lineage>
        <taxon>Eukaryota</taxon>
        <taxon>Metazoa</taxon>
        <taxon>Spiralia</taxon>
        <taxon>Lophotrochozoa</taxon>
        <taxon>Mollusca</taxon>
        <taxon>Bivalvia</taxon>
        <taxon>Autobranchia</taxon>
        <taxon>Pteriomorphia</taxon>
        <taxon>Mytilida</taxon>
        <taxon>Mytiloidea</taxon>
        <taxon>Mytilidae</taxon>
        <taxon>Mytilinae</taxon>
        <taxon>Mytilus</taxon>
    </lineage>
</organism>
<dbReference type="Gene3D" id="2.10.25.10">
    <property type="entry name" value="Laminin"/>
    <property type="match status" value="1"/>
</dbReference>
<feature type="transmembrane region" description="Helical" evidence="7">
    <location>
        <begin position="35"/>
        <end position="53"/>
    </location>
</feature>
<protein>
    <recommendedName>
        <fullName evidence="8">EGF-like domain-containing protein</fullName>
    </recommendedName>
</protein>
<evidence type="ECO:0000256" key="3">
    <source>
        <dbReference type="ARBA" id="ARBA00022737"/>
    </source>
</evidence>
<evidence type="ECO:0000256" key="1">
    <source>
        <dbReference type="ARBA" id="ARBA00022536"/>
    </source>
</evidence>
<dbReference type="Proteomes" id="UP000507470">
    <property type="component" value="Unassembled WGS sequence"/>
</dbReference>
<evidence type="ECO:0000256" key="7">
    <source>
        <dbReference type="SAM" id="Phobius"/>
    </source>
</evidence>
<proteinExistence type="predicted"/>
<dbReference type="SMART" id="SM00181">
    <property type="entry name" value="EGF"/>
    <property type="match status" value="1"/>
</dbReference>
<gene>
    <name evidence="9" type="ORF">MCOR_23766</name>
</gene>
<dbReference type="OrthoDB" id="6160924at2759"/>
<keyword evidence="5" id="KW-0325">Glycoprotein</keyword>
<name>A0A6J8C050_MYTCO</name>
<evidence type="ECO:0000256" key="6">
    <source>
        <dbReference type="PROSITE-ProRule" id="PRU00076"/>
    </source>
</evidence>
<evidence type="ECO:0000259" key="8">
    <source>
        <dbReference type="PROSITE" id="PS50026"/>
    </source>
</evidence>
<dbReference type="PROSITE" id="PS00022">
    <property type="entry name" value="EGF_1"/>
    <property type="match status" value="1"/>
</dbReference>
<dbReference type="FunFam" id="2.10.25.10:FF:000321">
    <property type="entry name" value="Protein delta homolog 1"/>
    <property type="match status" value="1"/>
</dbReference>
<dbReference type="CDD" id="cd00054">
    <property type="entry name" value="EGF_CA"/>
    <property type="match status" value="1"/>
</dbReference>
<feature type="transmembrane region" description="Helical" evidence="7">
    <location>
        <begin position="110"/>
        <end position="128"/>
    </location>
</feature>
<evidence type="ECO:0000313" key="10">
    <source>
        <dbReference type="Proteomes" id="UP000507470"/>
    </source>
</evidence>
<evidence type="ECO:0000256" key="2">
    <source>
        <dbReference type="ARBA" id="ARBA00022729"/>
    </source>
</evidence>
<dbReference type="EMBL" id="CACVKT020004174">
    <property type="protein sequence ID" value="CAC5388510.1"/>
    <property type="molecule type" value="Genomic_DNA"/>
</dbReference>